<keyword evidence="2" id="KW-1185">Reference proteome</keyword>
<dbReference type="EMBL" id="PYGE01000020">
    <property type="protein sequence ID" value="PSK98300.1"/>
    <property type="molecule type" value="Genomic_DNA"/>
</dbReference>
<reference evidence="1 2" key="1">
    <citation type="submission" date="2018-03" db="EMBL/GenBank/DDBJ databases">
        <title>Genomic Encyclopedia of Archaeal and Bacterial Type Strains, Phase II (KMG-II): from individual species to whole genera.</title>
        <authorList>
            <person name="Goeker M."/>
        </authorList>
    </citation>
    <scope>NUCLEOTIDE SEQUENCE [LARGE SCALE GENOMIC DNA]</scope>
    <source>
        <strain evidence="1 2">DSM 45211</strain>
    </source>
</reference>
<name>A0A2P8DM55_9ACTN</name>
<evidence type="ECO:0000313" key="1">
    <source>
        <dbReference type="EMBL" id="PSK98300.1"/>
    </source>
</evidence>
<evidence type="ECO:0000313" key="2">
    <source>
        <dbReference type="Proteomes" id="UP000243528"/>
    </source>
</evidence>
<proteinExistence type="predicted"/>
<accession>A0A2P8DM55</accession>
<gene>
    <name evidence="1" type="ORF">CLV30_12086</name>
</gene>
<dbReference type="Proteomes" id="UP000243528">
    <property type="component" value="Unassembled WGS sequence"/>
</dbReference>
<sequence length="142" mass="15856">MGVWWRLGATAVALTILTLGQLQDTNDYFPLGSLSQYATPRDMDGTIRSTYILADTVSGDQVRVPLNKDGVGVGRADIESQMDRILDDPSLLQGLADAWSELHPEADQYTALYVMRDTYQLEDGIQQGEATTEELTMWEVRR</sequence>
<dbReference type="AlphaFoldDB" id="A0A2P8DM55"/>
<organism evidence="1 2">
    <name type="scientific">Haloactinopolyspora alba</name>
    <dbReference type="NCBI Taxonomy" id="648780"/>
    <lineage>
        <taxon>Bacteria</taxon>
        <taxon>Bacillati</taxon>
        <taxon>Actinomycetota</taxon>
        <taxon>Actinomycetes</taxon>
        <taxon>Jiangellales</taxon>
        <taxon>Jiangellaceae</taxon>
        <taxon>Haloactinopolyspora</taxon>
    </lineage>
</organism>
<comment type="caution">
    <text evidence="1">The sequence shown here is derived from an EMBL/GenBank/DDBJ whole genome shotgun (WGS) entry which is preliminary data.</text>
</comment>
<protein>
    <submittedName>
        <fullName evidence="1">Uncharacterized protein</fullName>
    </submittedName>
</protein>